<evidence type="ECO:0000313" key="3">
    <source>
        <dbReference type="Proteomes" id="UP000718593"/>
    </source>
</evidence>
<feature type="chain" id="PRO_5036997167" evidence="1">
    <location>
        <begin position="26"/>
        <end position="105"/>
    </location>
</feature>
<sequence>MHRANRMRPTVCLLLALLWPSLAAAAEVAFVAGLRPAERPAGAPVIVAFKPDEAWRTRALNGIRLPPSGLGFLKDQGAWYTPFDRPGLTGPYDLRGWHDQGKARN</sequence>
<comment type="caution">
    <text evidence="2">The sequence shown here is derived from an EMBL/GenBank/DDBJ whole genome shotgun (WGS) entry which is preliminary data.</text>
</comment>
<keyword evidence="1" id="KW-0732">Signal</keyword>
<accession>A0A930BYC5</accession>
<dbReference type="EMBL" id="JABZMI010000323">
    <property type="protein sequence ID" value="MBF1165985.1"/>
    <property type="molecule type" value="Genomic_DNA"/>
</dbReference>
<feature type="signal peptide" evidence="1">
    <location>
        <begin position="1"/>
        <end position="25"/>
    </location>
</feature>
<dbReference type="AlphaFoldDB" id="A0A930BYC5"/>
<reference evidence="2" key="1">
    <citation type="submission" date="2020-04" db="EMBL/GenBank/DDBJ databases">
        <title>Deep metagenomics examines the oral microbiome during advanced dental caries in children, revealing novel taxa and co-occurrences with host molecules.</title>
        <authorList>
            <person name="Baker J.L."/>
            <person name="Morton J.T."/>
            <person name="Dinis M."/>
            <person name="Alvarez R."/>
            <person name="Tran N.C."/>
            <person name="Knight R."/>
            <person name="Edlund A."/>
        </authorList>
    </citation>
    <scope>NUCLEOTIDE SEQUENCE</scope>
    <source>
        <strain evidence="2">JCVI_32_bin.24</strain>
    </source>
</reference>
<proteinExistence type="predicted"/>
<evidence type="ECO:0000313" key="2">
    <source>
        <dbReference type="EMBL" id="MBF1165985.1"/>
    </source>
</evidence>
<protein>
    <submittedName>
        <fullName evidence="2">Uncharacterized protein</fullName>
    </submittedName>
</protein>
<evidence type="ECO:0000256" key="1">
    <source>
        <dbReference type="SAM" id="SignalP"/>
    </source>
</evidence>
<name>A0A930BYC5_9RHOO</name>
<gene>
    <name evidence="2" type="ORF">HXL68_13215</name>
</gene>
<dbReference type="Proteomes" id="UP000718593">
    <property type="component" value="Unassembled WGS sequence"/>
</dbReference>
<organism evidence="2 3">
    <name type="scientific">Dechloromonas agitata</name>
    <dbReference type="NCBI Taxonomy" id="73030"/>
    <lineage>
        <taxon>Bacteria</taxon>
        <taxon>Pseudomonadati</taxon>
        <taxon>Pseudomonadota</taxon>
        <taxon>Betaproteobacteria</taxon>
        <taxon>Rhodocyclales</taxon>
        <taxon>Azonexaceae</taxon>
        <taxon>Dechloromonas</taxon>
    </lineage>
</organism>